<dbReference type="RefSeq" id="WP_266054809.1">
    <property type="nucleotide sequence ID" value="NZ_JAPFQN010000002.1"/>
</dbReference>
<dbReference type="Gene3D" id="2.60.120.10">
    <property type="entry name" value="Jelly Rolls"/>
    <property type="match status" value="1"/>
</dbReference>
<reference evidence="2 3" key="1">
    <citation type="submission" date="2022-11" db="EMBL/GenBank/DDBJ databases">
        <title>The characterization of three novel Bacteroidetes species and genomic analysis of their roles in tidal elemental geochemical cycles.</title>
        <authorList>
            <person name="Ma K."/>
        </authorList>
    </citation>
    <scope>NUCLEOTIDE SEQUENCE [LARGE SCALE GENOMIC DNA]</scope>
    <source>
        <strain evidence="2 3">M17</strain>
    </source>
</reference>
<organism evidence="2 3">
    <name type="scientific">Mangrovivirga halotolerans</name>
    <dbReference type="NCBI Taxonomy" id="2993936"/>
    <lineage>
        <taxon>Bacteria</taxon>
        <taxon>Pseudomonadati</taxon>
        <taxon>Bacteroidota</taxon>
        <taxon>Cytophagia</taxon>
        <taxon>Cytophagales</taxon>
        <taxon>Mangrovivirgaceae</taxon>
        <taxon>Mangrovivirga</taxon>
    </lineage>
</organism>
<accession>A0ABT3RLR2</accession>
<dbReference type="PANTHER" id="PTHR23011">
    <property type="entry name" value="CYCLIC NUCLEOTIDE-BINDING DOMAIN CONTAINING PROTEIN"/>
    <property type="match status" value="1"/>
</dbReference>
<dbReference type="InterPro" id="IPR018490">
    <property type="entry name" value="cNMP-bd_dom_sf"/>
</dbReference>
<feature type="domain" description="Cyclic nucleotide-binding" evidence="1">
    <location>
        <begin position="28"/>
        <end position="148"/>
    </location>
</feature>
<dbReference type="PANTHER" id="PTHR23011:SF28">
    <property type="entry name" value="CYCLIC NUCLEOTIDE-BINDING DOMAIN CONTAINING PROTEIN"/>
    <property type="match status" value="1"/>
</dbReference>
<dbReference type="SMART" id="SM00100">
    <property type="entry name" value="cNMP"/>
    <property type="match status" value="1"/>
</dbReference>
<evidence type="ECO:0000313" key="3">
    <source>
        <dbReference type="Proteomes" id="UP001209885"/>
    </source>
</evidence>
<name>A0ABT3RLR2_9BACT</name>
<dbReference type="EMBL" id="JAPFQN010000002">
    <property type="protein sequence ID" value="MCX2742557.1"/>
    <property type="molecule type" value="Genomic_DNA"/>
</dbReference>
<dbReference type="SUPFAM" id="SSF51206">
    <property type="entry name" value="cAMP-binding domain-like"/>
    <property type="match status" value="1"/>
</dbReference>
<protein>
    <submittedName>
        <fullName evidence="2">Cyclic nucleotide-binding domain-containing protein</fullName>
    </submittedName>
</protein>
<keyword evidence="3" id="KW-1185">Reference proteome</keyword>
<dbReference type="Pfam" id="PF00027">
    <property type="entry name" value="cNMP_binding"/>
    <property type="match status" value="1"/>
</dbReference>
<dbReference type="InterPro" id="IPR014710">
    <property type="entry name" value="RmlC-like_jellyroll"/>
</dbReference>
<dbReference type="InterPro" id="IPR000595">
    <property type="entry name" value="cNMP-bd_dom"/>
</dbReference>
<evidence type="ECO:0000259" key="1">
    <source>
        <dbReference type="PROSITE" id="PS50042"/>
    </source>
</evidence>
<comment type="caution">
    <text evidence="2">The sequence shown here is derived from an EMBL/GenBank/DDBJ whole genome shotgun (WGS) entry which is preliminary data.</text>
</comment>
<dbReference type="Proteomes" id="UP001209885">
    <property type="component" value="Unassembled WGS sequence"/>
</dbReference>
<sequence length="176" mass="20752">MLKIKNPFKRKYSEKELEMYEFLKELTLFKELSLEELSNFVPYMFLRRYKHNEAVFFKDDPSHALYILKSGKISLNLDLKGKFERLAVIHATDTFGENSILVNKKRLYHALVMTETAEIFAIPQINIHEIFSNQPTIKAKMMENLSGMNNKFMEDLFFAYQSSFGFFSMALAYKNK</sequence>
<dbReference type="CDD" id="cd00038">
    <property type="entry name" value="CAP_ED"/>
    <property type="match status" value="1"/>
</dbReference>
<evidence type="ECO:0000313" key="2">
    <source>
        <dbReference type="EMBL" id="MCX2742557.1"/>
    </source>
</evidence>
<dbReference type="PROSITE" id="PS50042">
    <property type="entry name" value="CNMP_BINDING_3"/>
    <property type="match status" value="1"/>
</dbReference>
<proteinExistence type="predicted"/>
<gene>
    <name evidence="2" type="ORF">OO013_01700</name>
</gene>